<keyword evidence="2" id="KW-1185">Reference proteome</keyword>
<gene>
    <name evidence="1" type="ORF">AMD01_03025</name>
</gene>
<accession>A0A0M0LII9</accession>
<dbReference type="AlphaFoldDB" id="A0A0M0LII9"/>
<reference evidence="2" key="1">
    <citation type="submission" date="2015-08" db="EMBL/GenBank/DDBJ databases">
        <title>Fjat-14210 dsm16467.</title>
        <authorList>
            <person name="Liu B."/>
            <person name="Wang J."/>
            <person name="Zhu Y."/>
            <person name="Liu G."/>
            <person name="Chen Q."/>
            <person name="Chen Z."/>
            <person name="Lan J."/>
            <person name="Che J."/>
            <person name="Ge C."/>
            <person name="Shi H."/>
            <person name="Pan Z."/>
            <person name="Liu X."/>
        </authorList>
    </citation>
    <scope>NUCLEOTIDE SEQUENCE [LARGE SCALE GENOMIC DNA]</scope>
    <source>
        <strain evidence="2">DSM 16467</strain>
    </source>
</reference>
<dbReference type="EMBL" id="LILC01000002">
    <property type="protein sequence ID" value="KOO50727.1"/>
    <property type="molecule type" value="Genomic_DNA"/>
</dbReference>
<organism evidence="1 2">
    <name type="scientific">Priestia koreensis</name>
    <dbReference type="NCBI Taxonomy" id="284581"/>
    <lineage>
        <taxon>Bacteria</taxon>
        <taxon>Bacillati</taxon>
        <taxon>Bacillota</taxon>
        <taxon>Bacilli</taxon>
        <taxon>Bacillales</taxon>
        <taxon>Bacillaceae</taxon>
        <taxon>Priestia</taxon>
    </lineage>
</organism>
<protein>
    <submittedName>
        <fullName evidence="1">Uncharacterized protein</fullName>
    </submittedName>
</protein>
<evidence type="ECO:0000313" key="1">
    <source>
        <dbReference type="EMBL" id="KOO50727.1"/>
    </source>
</evidence>
<comment type="caution">
    <text evidence="1">The sequence shown here is derived from an EMBL/GenBank/DDBJ whole genome shotgun (WGS) entry which is preliminary data.</text>
</comment>
<proteinExistence type="predicted"/>
<name>A0A0M0LII9_9BACI</name>
<dbReference type="OrthoDB" id="9857281at2"/>
<dbReference type="PATRIC" id="fig|284581.3.peg.890"/>
<dbReference type="RefSeq" id="WP_053399899.1">
    <property type="nucleotide sequence ID" value="NZ_LILC01000002.1"/>
</dbReference>
<sequence>MARDGVNFALINQALSRSYHLLAENGGVAQESLAELEQAKGDLEKALEYASSNERMYWSSFDS</sequence>
<evidence type="ECO:0000313" key="2">
    <source>
        <dbReference type="Proteomes" id="UP000037558"/>
    </source>
</evidence>
<dbReference type="Proteomes" id="UP000037558">
    <property type="component" value="Unassembled WGS sequence"/>
</dbReference>